<gene>
    <name evidence="2" type="ORF">MVEN_00059000</name>
</gene>
<protein>
    <submittedName>
        <fullName evidence="2">Uncharacterized protein</fullName>
    </submittedName>
</protein>
<dbReference type="Proteomes" id="UP000620124">
    <property type="component" value="Unassembled WGS sequence"/>
</dbReference>
<name>A0A8H6Z469_9AGAR</name>
<feature type="region of interest" description="Disordered" evidence="1">
    <location>
        <begin position="93"/>
        <end position="150"/>
    </location>
</feature>
<sequence>MDIVYITLILCLVASNLNRLRRIFNWLLEYFTRPQEPQLIPYFNEEVHNHSTFTHSSLHHPDGSLAFLDYVPRYTVSIKESIALAVDSNDDHGGLFPGDSGVDPSIDSSIESLEEAHSGSEHIGSEEEREMREDPEAGTDDEIDELDDSD</sequence>
<accession>A0A8H6Z469</accession>
<dbReference type="OrthoDB" id="3068602at2759"/>
<reference evidence="2" key="1">
    <citation type="submission" date="2020-05" db="EMBL/GenBank/DDBJ databases">
        <title>Mycena genomes resolve the evolution of fungal bioluminescence.</title>
        <authorList>
            <person name="Tsai I.J."/>
        </authorList>
    </citation>
    <scope>NUCLEOTIDE SEQUENCE</scope>
    <source>
        <strain evidence="2">CCC161011</strain>
    </source>
</reference>
<organism evidence="2 3">
    <name type="scientific">Mycena venus</name>
    <dbReference type="NCBI Taxonomy" id="2733690"/>
    <lineage>
        <taxon>Eukaryota</taxon>
        <taxon>Fungi</taxon>
        <taxon>Dikarya</taxon>
        <taxon>Basidiomycota</taxon>
        <taxon>Agaricomycotina</taxon>
        <taxon>Agaricomycetes</taxon>
        <taxon>Agaricomycetidae</taxon>
        <taxon>Agaricales</taxon>
        <taxon>Marasmiineae</taxon>
        <taxon>Mycenaceae</taxon>
        <taxon>Mycena</taxon>
    </lineage>
</organism>
<evidence type="ECO:0000256" key="1">
    <source>
        <dbReference type="SAM" id="MobiDB-lite"/>
    </source>
</evidence>
<keyword evidence="3" id="KW-1185">Reference proteome</keyword>
<dbReference type="EMBL" id="JACAZI010000001">
    <property type="protein sequence ID" value="KAF7372008.1"/>
    <property type="molecule type" value="Genomic_DNA"/>
</dbReference>
<evidence type="ECO:0000313" key="3">
    <source>
        <dbReference type="Proteomes" id="UP000620124"/>
    </source>
</evidence>
<proteinExistence type="predicted"/>
<feature type="compositionally biased region" description="Basic and acidic residues" evidence="1">
    <location>
        <begin position="114"/>
        <end position="135"/>
    </location>
</feature>
<comment type="caution">
    <text evidence="2">The sequence shown here is derived from an EMBL/GenBank/DDBJ whole genome shotgun (WGS) entry which is preliminary data.</text>
</comment>
<evidence type="ECO:0000313" key="2">
    <source>
        <dbReference type="EMBL" id="KAF7372008.1"/>
    </source>
</evidence>
<dbReference type="AlphaFoldDB" id="A0A8H6Z469"/>
<feature type="compositionally biased region" description="Acidic residues" evidence="1">
    <location>
        <begin position="136"/>
        <end position="150"/>
    </location>
</feature>